<keyword evidence="1" id="KW-0802">TPR repeat</keyword>
<dbReference type="SMART" id="SM00028">
    <property type="entry name" value="TPR"/>
    <property type="match status" value="3"/>
</dbReference>
<name>A0A081BBE3_9HYPH</name>
<dbReference type="Proteomes" id="UP000028702">
    <property type="component" value="Unassembled WGS sequence"/>
</dbReference>
<dbReference type="eggNOG" id="COG0457">
    <property type="taxonomic scope" value="Bacteria"/>
</dbReference>
<dbReference type="PROSITE" id="PS50005">
    <property type="entry name" value="TPR"/>
    <property type="match status" value="2"/>
</dbReference>
<dbReference type="SUPFAM" id="SSF48452">
    <property type="entry name" value="TPR-like"/>
    <property type="match status" value="1"/>
</dbReference>
<keyword evidence="4" id="KW-1185">Reference proteome</keyword>
<protein>
    <submittedName>
        <fullName evidence="3">TPR repeat protein</fullName>
    </submittedName>
</protein>
<dbReference type="InterPro" id="IPR011990">
    <property type="entry name" value="TPR-like_helical_dom_sf"/>
</dbReference>
<feature type="repeat" description="TPR" evidence="1">
    <location>
        <begin position="125"/>
        <end position="158"/>
    </location>
</feature>
<dbReference type="AlphaFoldDB" id="A0A081BBE3"/>
<reference evidence="3 4" key="1">
    <citation type="submission" date="2014-07" db="EMBL/GenBank/DDBJ databases">
        <title>Tepidicaulis marinum gen. nov., sp. nov., a novel marine bacterium denitrifying nitrate to nitrous oxide strictly under microaerobic conditions.</title>
        <authorList>
            <person name="Takeuchi M."/>
            <person name="Yamagishi T."/>
            <person name="Kamagata Y."/>
            <person name="Oshima K."/>
            <person name="Hattori M."/>
            <person name="Katayama T."/>
            <person name="Hanada S."/>
            <person name="Tamaki H."/>
            <person name="Marumo K."/>
            <person name="Maeda H."/>
            <person name="Nedachi M."/>
            <person name="Iwasaki W."/>
            <person name="Suwa Y."/>
            <person name="Sakata S."/>
        </authorList>
    </citation>
    <scope>NUCLEOTIDE SEQUENCE [LARGE SCALE GENOMIC DNA]</scope>
    <source>
        <strain evidence="3 4">MA2</strain>
    </source>
</reference>
<keyword evidence="2" id="KW-0732">Signal</keyword>
<evidence type="ECO:0000256" key="2">
    <source>
        <dbReference type="SAM" id="SignalP"/>
    </source>
</evidence>
<feature type="repeat" description="TPR" evidence="1">
    <location>
        <begin position="91"/>
        <end position="124"/>
    </location>
</feature>
<evidence type="ECO:0000256" key="1">
    <source>
        <dbReference type="PROSITE-ProRule" id="PRU00339"/>
    </source>
</evidence>
<evidence type="ECO:0000313" key="3">
    <source>
        <dbReference type="EMBL" id="GAK45361.1"/>
    </source>
</evidence>
<evidence type="ECO:0000313" key="4">
    <source>
        <dbReference type="Proteomes" id="UP000028702"/>
    </source>
</evidence>
<accession>A0A081BBE3</accession>
<dbReference type="STRING" id="1333998.M2A_1860"/>
<dbReference type="EMBL" id="BBIO01000008">
    <property type="protein sequence ID" value="GAK45361.1"/>
    <property type="molecule type" value="Genomic_DNA"/>
</dbReference>
<gene>
    <name evidence="3" type="ORF">M2A_1860</name>
</gene>
<dbReference type="Gene3D" id="1.25.40.10">
    <property type="entry name" value="Tetratricopeptide repeat domain"/>
    <property type="match status" value="1"/>
</dbReference>
<sequence length="252" mass="26722">MRSLPFLPALFLFFTASAAHAGPYEACVELVARDADTAYDHALRWGDEGGGAAALHCGILALTKLELYDAAATRLEQLAARSDMGGAQERALILQQAGASWLKHGDVKRAIAAYGAGIEIDPQNTALLTARGRAYLLGGEAELAIDDLNRAAELAPQEGEIFLLRARAGRQTGALESARRDIAAAESAGADPLLLRLERGLIAEEMGDKDSARKDWLYVQANAKEESAEAEAARAYLARMDVTQESAGTGGN</sequence>
<organism evidence="3 4">
    <name type="scientific">Tepidicaulis marinus</name>
    <dbReference type="NCBI Taxonomy" id="1333998"/>
    <lineage>
        <taxon>Bacteria</taxon>
        <taxon>Pseudomonadati</taxon>
        <taxon>Pseudomonadota</taxon>
        <taxon>Alphaproteobacteria</taxon>
        <taxon>Hyphomicrobiales</taxon>
        <taxon>Parvibaculaceae</taxon>
        <taxon>Tepidicaulis</taxon>
    </lineage>
</organism>
<comment type="caution">
    <text evidence="3">The sequence shown here is derived from an EMBL/GenBank/DDBJ whole genome shotgun (WGS) entry which is preliminary data.</text>
</comment>
<feature type="chain" id="PRO_5001754942" evidence="2">
    <location>
        <begin position="22"/>
        <end position="252"/>
    </location>
</feature>
<dbReference type="RefSeq" id="WP_045446197.1">
    <property type="nucleotide sequence ID" value="NZ_BBIO01000008.1"/>
</dbReference>
<proteinExistence type="predicted"/>
<feature type="signal peptide" evidence="2">
    <location>
        <begin position="1"/>
        <end position="21"/>
    </location>
</feature>
<dbReference type="InterPro" id="IPR019734">
    <property type="entry name" value="TPR_rpt"/>
</dbReference>